<keyword evidence="2" id="KW-0732">Signal</keyword>
<dbReference type="RefSeq" id="WP_112744788.1">
    <property type="nucleotide sequence ID" value="NZ_QMFY01000001.1"/>
</dbReference>
<evidence type="ECO:0000313" key="3">
    <source>
        <dbReference type="EMBL" id="RAW02571.1"/>
    </source>
</evidence>
<protein>
    <submittedName>
        <fullName evidence="3">Uncharacterized protein</fullName>
    </submittedName>
</protein>
<feature type="region of interest" description="Disordered" evidence="1">
    <location>
        <begin position="46"/>
        <end position="81"/>
    </location>
</feature>
<feature type="compositionally biased region" description="Basic residues" evidence="1">
    <location>
        <begin position="72"/>
        <end position="81"/>
    </location>
</feature>
<feature type="compositionally biased region" description="Basic residues" evidence="1">
    <location>
        <begin position="47"/>
        <end position="65"/>
    </location>
</feature>
<dbReference type="EMBL" id="QMFY01000001">
    <property type="protein sequence ID" value="RAW02571.1"/>
    <property type="molecule type" value="Genomic_DNA"/>
</dbReference>
<feature type="chain" id="PRO_5016685131" evidence="2">
    <location>
        <begin position="23"/>
        <end position="81"/>
    </location>
</feature>
<dbReference type="Proteomes" id="UP000251889">
    <property type="component" value="Unassembled WGS sequence"/>
</dbReference>
<name>A0A364Y685_9BACT</name>
<proteinExistence type="predicted"/>
<dbReference type="AlphaFoldDB" id="A0A364Y685"/>
<sequence length="81" mass="9199">MKYLQVLILLTLVAFLATPAFAQRDAYTSSARAAYSLPEINTELNIKKNKKSAKKGRTQKARKLKFKDSKAARVRRSSLHF</sequence>
<reference evidence="3 4" key="1">
    <citation type="submission" date="2018-06" db="EMBL/GenBank/DDBJ databases">
        <title>Chryseolinea flavus sp. nov., a member of the phylum Bacteroidetes isolated from soil.</title>
        <authorList>
            <person name="Li Y."/>
            <person name="Wang J."/>
        </authorList>
    </citation>
    <scope>NUCLEOTIDE SEQUENCE [LARGE SCALE GENOMIC DNA]</scope>
    <source>
        <strain evidence="3 4">SDU1-6</strain>
    </source>
</reference>
<gene>
    <name evidence="3" type="ORF">DQQ10_00180</name>
</gene>
<organism evidence="3 4">
    <name type="scientific">Pseudochryseolinea flava</name>
    <dbReference type="NCBI Taxonomy" id="2059302"/>
    <lineage>
        <taxon>Bacteria</taxon>
        <taxon>Pseudomonadati</taxon>
        <taxon>Bacteroidota</taxon>
        <taxon>Cytophagia</taxon>
        <taxon>Cytophagales</taxon>
        <taxon>Fulvivirgaceae</taxon>
        <taxon>Pseudochryseolinea</taxon>
    </lineage>
</organism>
<comment type="caution">
    <text evidence="3">The sequence shown here is derived from an EMBL/GenBank/DDBJ whole genome shotgun (WGS) entry which is preliminary data.</text>
</comment>
<keyword evidence="4" id="KW-1185">Reference proteome</keyword>
<accession>A0A364Y685</accession>
<evidence type="ECO:0000256" key="1">
    <source>
        <dbReference type="SAM" id="MobiDB-lite"/>
    </source>
</evidence>
<evidence type="ECO:0000313" key="4">
    <source>
        <dbReference type="Proteomes" id="UP000251889"/>
    </source>
</evidence>
<feature type="signal peptide" evidence="2">
    <location>
        <begin position="1"/>
        <end position="22"/>
    </location>
</feature>
<evidence type="ECO:0000256" key="2">
    <source>
        <dbReference type="SAM" id="SignalP"/>
    </source>
</evidence>